<keyword evidence="3" id="KW-1185">Reference proteome</keyword>
<dbReference type="Proteomes" id="UP000284842">
    <property type="component" value="Unassembled WGS sequence"/>
</dbReference>
<dbReference type="InParanoid" id="A0A409WK90"/>
<feature type="compositionally biased region" description="Basic residues" evidence="1">
    <location>
        <begin position="311"/>
        <end position="322"/>
    </location>
</feature>
<protein>
    <submittedName>
        <fullName evidence="2">Uncharacterized protein</fullName>
    </submittedName>
</protein>
<comment type="caution">
    <text evidence="2">The sequence shown here is derived from an EMBL/GenBank/DDBJ whole genome shotgun (WGS) entry which is preliminary data.</text>
</comment>
<feature type="compositionally biased region" description="Polar residues" evidence="1">
    <location>
        <begin position="154"/>
        <end position="169"/>
    </location>
</feature>
<evidence type="ECO:0000313" key="2">
    <source>
        <dbReference type="EMBL" id="PPQ78973.1"/>
    </source>
</evidence>
<accession>A0A409WK90</accession>
<reference evidence="2 3" key="1">
    <citation type="journal article" date="2018" name="Evol. Lett.">
        <title>Horizontal gene cluster transfer increased hallucinogenic mushroom diversity.</title>
        <authorList>
            <person name="Reynolds H.T."/>
            <person name="Vijayakumar V."/>
            <person name="Gluck-Thaler E."/>
            <person name="Korotkin H.B."/>
            <person name="Matheny P.B."/>
            <person name="Slot J.C."/>
        </authorList>
    </citation>
    <scope>NUCLEOTIDE SEQUENCE [LARGE SCALE GENOMIC DNA]</scope>
    <source>
        <strain evidence="2 3">2629</strain>
    </source>
</reference>
<feature type="region of interest" description="Disordered" evidence="1">
    <location>
        <begin position="102"/>
        <end position="337"/>
    </location>
</feature>
<proteinExistence type="predicted"/>
<feature type="compositionally biased region" description="Acidic residues" evidence="1">
    <location>
        <begin position="252"/>
        <end position="265"/>
    </location>
</feature>
<dbReference type="EMBL" id="NHTK01005438">
    <property type="protein sequence ID" value="PPQ78973.1"/>
    <property type="molecule type" value="Genomic_DNA"/>
</dbReference>
<gene>
    <name evidence="2" type="ORF">CVT24_012541</name>
</gene>
<dbReference type="AlphaFoldDB" id="A0A409WK90"/>
<evidence type="ECO:0000256" key="1">
    <source>
        <dbReference type="SAM" id="MobiDB-lite"/>
    </source>
</evidence>
<feature type="compositionally biased region" description="Acidic residues" evidence="1">
    <location>
        <begin position="194"/>
        <end position="208"/>
    </location>
</feature>
<evidence type="ECO:0000313" key="3">
    <source>
        <dbReference type="Proteomes" id="UP000284842"/>
    </source>
</evidence>
<organism evidence="2 3">
    <name type="scientific">Panaeolus cyanescens</name>
    <dbReference type="NCBI Taxonomy" id="181874"/>
    <lineage>
        <taxon>Eukaryota</taxon>
        <taxon>Fungi</taxon>
        <taxon>Dikarya</taxon>
        <taxon>Basidiomycota</taxon>
        <taxon>Agaricomycotina</taxon>
        <taxon>Agaricomycetes</taxon>
        <taxon>Agaricomycetidae</taxon>
        <taxon>Agaricales</taxon>
        <taxon>Agaricineae</taxon>
        <taxon>Galeropsidaceae</taxon>
        <taxon>Panaeolus</taxon>
    </lineage>
</organism>
<sequence>MSSEHPPLSSLTVEINWIGTYLTLMAEDARQWPEKWPSLFALLKLIFTPVIRNTDYREKHKEDLAKWPLNVAQKIFVDFCKTKKVNESFWKEVLDARSQISAAAGGGPSGASATQHAPPAALAPSRPKTLSKIDQEDGGSRSGSGSGSGKQKHCSTGSTITEQIPQTVQTKKRVNKKAHTVDEEEVVENTGMDLDFDDSEGMMEDDEVEVVKKGSSNTAKAKKLRVEDEDDEVEVVKKGSSKGKARERNEDAMEVDSSEDIDSSEEVMMAKPRPKPRPVKAPQPAKTVDDGQGQPKLERKAAKPSGELVQGKKHKDQGKGKGKAVVPPEDLLSGSDY</sequence>
<name>A0A409WK90_9AGAR</name>